<gene>
    <name evidence="1" type="ORF">OWV82_013501</name>
</gene>
<accession>A0ACC1XVC0</accession>
<keyword evidence="2" id="KW-1185">Reference proteome</keyword>
<protein>
    <submittedName>
        <fullName evidence="1">Chitinase</fullName>
    </submittedName>
</protein>
<name>A0ACC1XVC0_MELAZ</name>
<evidence type="ECO:0000313" key="2">
    <source>
        <dbReference type="Proteomes" id="UP001164539"/>
    </source>
</evidence>
<dbReference type="Proteomes" id="UP001164539">
    <property type="component" value="Chromosome 7"/>
</dbReference>
<comment type="caution">
    <text evidence="1">The sequence shown here is derived from an EMBL/GenBank/DDBJ whole genome shotgun (WGS) entry which is preliminary data.</text>
</comment>
<proteinExistence type="predicted"/>
<reference evidence="1 2" key="1">
    <citation type="journal article" date="2023" name="Science">
        <title>Complex scaffold remodeling in plant triterpene biosynthesis.</title>
        <authorList>
            <person name="De La Pena R."/>
            <person name="Hodgson H."/>
            <person name="Liu J.C."/>
            <person name="Stephenson M.J."/>
            <person name="Martin A.C."/>
            <person name="Owen C."/>
            <person name="Harkess A."/>
            <person name="Leebens-Mack J."/>
            <person name="Jimenez L.E."/>
            <person name="Osbourn A."/>
            <person name="Sattely E.S."/>
        </authorList>
    </citation>
    <scope>NUCLEOTIDE SEQUENCE [LARGE SCALE GENOMIC DNA]</scope>
    <source>
        <strain evidence="2">cv. JPN11</strain>
        <tissue evidence="1">Leaf</tissue>
    </source>
</reference>
<dbReference type="EMBL" id="CM051400">
    <property type="protein sequence ID" value="KAJ4715111.1"/>
    <property type="molecule type" value="Genomic_DNA"/>
</dbReference>
<organism evidence="1 2">
    <name type="scientific">Melia azedarach</name>
    <name type="common">Chinaberry tree</name>
    <dbReference type="NCBI Taxonomy" id="155640"/>
    <lineage>
        <taxon>Eukaryota</taxon>
        <taxon>Viridiplantae</taxon>
        <taxon>Streptophyta</taxon>
        <taxon>Embryophyta</taxon>
        <taxon>Tracheophyta</taxon>
        <taxon>Spermatophyta</taxon>
        <taxon>Magnoliopsida</taxon>
        <taxon>eudicotyledons</taxon>
        <taxon>Gunneridae</taxon>
        <taxon>Pentapetalae</taxon>
        <taxon>rosids</taxon>
        <taxon>malvids</taxon>
        <taxon>Sapindales</taxon>
        <taxon>Meliaceae</taxon>
        <taxon>Melia</taxon>
    </lineage>
</organism>
<evidence type="ECO:0000313" key="1">
    <source>
        <dbReference type="EMBL" id="KAJ4715111.1"/>
    </source>
</evidence>
<sequence>MFIEMKFPIFIVLALSSSFLLGRISAEQCGRQAGGALCPNGLCCSEHGWCGSTVAYCGAGCQSQCGGSPTPTTPSTPTPTPSAAGDVSSIITSALFDQLLKYRNDPRCQSNGFYTYDAFITAAKSFSGFGTTGDDSTRKKELAAFLAQTSHETTGGWPTADDGPYAWGYCFVREREPKSDYCDGKPEWPCASGQQYYGRGPIQLTHNYNYGPAGKALDSDLLNNPDTVATDPVISFKTAIWFWMTPQGNKPSSHDVITGRWTPSDADRSANRVPGFGVITNIINGGLECGHGPDDRVADRIGFYKRYCGILGVSDESNLDCYNQTSFPTN</sequence>